<evidence type="ECO:0000256" key="3">
    <source>
        <dbReference type="ARBA" id="ARBA00007841"/>
    </source>
</evidence>
<keyword evidence="7" id="KW-0694">RNA-binding</keyword>
<keyword evidence="6" id="KW-0271">Exosome</keyword>
<evidence type="ECO:0000256" key="5">
    <source>
        <dbReference type="ARBA" id="ARBA00022552"/>
    </source>
</evidence>
<dbReference type="InterPro" id="IPR049469">
    <property type="entry name" value="RRP40_KH-I"/>
</dbReference>
<dbReference type="GO" id="GO:0000467">
    <property type="term" value="P:exonucleolytic trimming to generate mature 3'-end of 5.8S rRNA from tricistronic rRNA transcript (SSU-rRNA, 5.8S rRNA, LSU-rRNA)"/>
    <property type="evidence" value="ECO:0007669"/>
    <property type="project" value="TreeGrafter"/>
</dbReference>
<sequence>MVCPRKGLTGPGASASVSDVLPAGDQYVPALGDNVIGQITAKFADGYRVDVGGAHPALLDALAFEGANRRNKPQLAVGSLVYARVSLADKDVDPELECFNPATGKADGYGELNGGFVFQVTLGTCRRYFLCDAWPLLDPKTPVLEELGKQYAFEIAVGLNGRVWIDTASPHQTIRLSLAIKESDTA</sequence>
<organism evidence="11 12">
    <name type="scientific">Olpidium bornovanus</name>
    <dbReference type="NCBI Taxonomy" id="278681"/>
    <lineage>
        <taxon>Eukaryota</taxon>
        <taxon>Fungi</taxon>
        <taxon>Fungi incertae sedis</taxon>
        <taxon>Olpidiomycota</taxon>
        <taxon>Olpidiomycotina</taxon>
        <taxon>Olpidiomycetes</taxon>
        <taxon>Olpidiales</taxon>
        <taxon>Olpidiaceae</taxon>
        <taxon>Olpidium</taxon>
    </lineage>
</organism>
<dbReference type="GO" id="GO:0003723">
    <property type="term" value="F:RNA binding"/>
    <property type="evidence" value="ECO:0007669"/>
    <property type="project" value="UniProtKB-KW"/>
</dbReference>
<dbReference type="InterPro" id="IPR012340">
    <property type="entry name" value="NA-bd_OB-fold"/>
</dbReference>
<protein>
    <recommendedName>
        <fullName evidence="9">Ribosomal RNA-processing protein 40</fullName>
    </recommendedName>
</protein>
<evidence type="ECO:0000313" key="11">
    <source>
        <dbReference type="EMBL" id="KAG5456798.1"/>
    </source>
</evidence>
<dbReference type="PANTHER" id="PTHR21321:SF1">
    <property type="entry name" value="EXOSOME COMPLEX COMPONENT RRP40"/>
    <property type="match status" value="1"/>
</dbReference>
<name>A0A8H7ZPK4_9FUNG</name>
<evidence type="ECO:0000256" key="4">
    <source>
        <dbReference type="ARBA" id="ARBA00022490"/>
    </source>
</evidence>
<accession>A0A8H7ZPK4</accession>
<dbReference type="InterPro" id="IPR036612">
    <property type="entry name" value="KH_dom_type_1_sf"/>
</dbReference>
<dbReference type="Pfam" id="PF21262">
    <property type="entry name" value="RRP40_S1"/>
    <property type="match status" value="1"/>
</dbReference>
<dbReference type="InterPro" id="IPR026699">
    <property type="entry name" value="Exosome_RNA_bind1/RRP40/RRP4"/>
</dbReference>
<dbReference type="InterPro" id="IPR037319">
    <property type="entry name" value="Rrp40_S1"/>
</dbReference>
<evidence type="ECO:0000256" key="1">
    <source>
        <dbReference type="ARBA" id="ARBA00004496"/>
    </source>
</evidence>
<dbReference type="PANTHER" id="PTHR21321">
    <property type="entry name" value="PNAS-3 RELATED"/>
    <property type="match status" value="1"/>
</dbReference>
<evidence type="ECO:0000256" key="6">
    <source>
        <dbReference type="ARBA" id="ARBA00022835"/>
    </source>
</evidence>
<dbReference type="Gene3D" id="2.40.50.140">
    <property type="entry name" value="Nucleic acid-binding proteins"/>
    <property type="match status" value="1"/>
</dbReference>
<dbReference type="FunFam" id="2.40.50.140:FF:000112">
    <property type="entry name" value="Exosome complex component RRP40"/>
    <property type="match status" value="1"/>
</dbReference>
<dbReference type="Pfam" id="PF15985">
    <property type="entry name" value="KH_6"/>
    <property type="match status" value="1"/>
</dbReference>
<evidence type="ECO:0000256" key="2">
    <source>
        <dbReference type="ARBA" id="ARBA00004604"/>
    </source>
</evidence>
<comment type="similarity">
    <text evidence="3">Belongs to the RRP40 family.</text>
</comment>
<keyword evidence="5" id="KW-0698">rRNA processing</keyword>
<feature type="domain" description="K Homology" evidence="10">
    <location>
        <begin position="115"/>
        <end position="170"/>
    </location>
</feature>
<gene>
    <name evidence="11" type="ORF">BJ554DRAFT_3353</name>
</gene>
<dbReference type="SUPFAM" id="SSF54791">
    <property type="entry name" value="Eukaryotic type KH-domain (KH-domain type I)"/>
    <property type="match status" value="1"/>
</dbReference>
<comment type="subcellular location">
    <subcellularLocation>
        <location evidence="1">Cytoplasm</location>
    </subcellularLocation>
    <subcellularLocation>
        <location evidence="2">Nucleus</location>
        <location evidence="2">Nucleolus</location>
    </subcellularLocation>
</comment>
<proteinExistence type="inferred from homology"/>
<dbReference type="GO" id="GO:0034475">
    <property type="term" value="P:U4 snRNA 3'-end processing"/>
    <property type="evidence" value="ECO:0007669"/>
    <property type="project" value="TreeGrafter"/>
</dbReference>
<dbReference type="SUPFAM" id="SSF50249">
    <property type="entry name" value="Nucleic acid-binding proteins"/>
    <property type="match status" value="1"/>
</dbReference>
<dbReference type="GO" id="GO:0071034">
    <property type="term" value="P:CUT catabolic process"/>
    <property type="evidence" value="ECO:0007669"/>
    <property type="project" value="TreeGrafter"/>
</dbReference>
<dbReference type="Gene3D" id="3.30.1370.10">
    <property type="entry name" value="K Homology domain, type 1"/>
    <property type="match status" value="1"/>
</dbReference>
<dbReference type="OrthoDB" id="340500at2759"/>
<dbReference type="CDD" id="cd22526">
    <property type="entry name" value="KH-I_Rrp40"/>
    <property type="match status" value="1"/>
</dbReference>
<dbReference type="GO" id="GO:0000176">
    <property type="term" value="C:nuclear exosome (RNase complex)"/>
    <property type="evidence" value="ECO:0007669"/>
    <property type="project" value="TreeGrafter"/>
</dbReference>
<evidence type="ECO:0000256" key="7">
    <source>
        <dbReference type="ARBA" id="ARBA00022884"/>
    </source>
</evidence>
<dbReference type="GO" id="GO:0000177">
    <property type="term" value="C:cytoplasmic exosome (RNase complex)"/>
    <property type="evidence" value="ECO:0007669"/>
    <property type="project" value="TreeGrafter"/>
</dbReference>
<evidence type="ECO:0000256" key="9">
    <source>
        <dbReference type="ARBA" id="ARBA00030615"/>
    </source>
</evidence>
<comment type="caution">
    <text evidence="11">The sequence shown here is derived from an EMBL/GenBank/DDBJ whole genome shotgun (WGS) entry which is preliminary data.</text>
</comment>
<dbReference type="AlphaFoldDB" id="A0A8H7ZPK4"/>
<dbReference type="CDD" id="cd05790">
    <property type="entry name" value="S1_Rrp40"/>
    <property type="match status" value="1"/>
</dbReference>
<dbReference type="GO" id="GO:0071035">
    <property type="term" value="P:nuclear polyadenylation-dependent rRNA catabolic process"/>
    <property type="evidence" value="ECO:0007669"/>
    <property type="project" value="TreeGrafter"/>
</dbReference>
<evidence type="ECO:0000259" key="10">
    <source>
        <dbReference type="Pfam" id="PF15985"/>
    </source>
</evidence>
<dbReference type="EMBL" id="JAEFCI010011137">
    <property type="protein sequence ID" value="KAG5456798.1"/>
    <property type="molecule type" value="Genomic_DNA"/>
</dbReference>
<evidence type="ECO:0000313" key="12">
    <source>
        <dbReference type="Proteomes" id="UP000673691"/>
    </source>
</evidence>
<dbReference type="InterPro" id="IPR004088">
    <property type="entry name" value="KH_dom_type_1"/>
</dbReference>
<evidence type="ECO:0000256" key="8">
    <source>
        <dbReference type="ARBA" id="ARBA00023242"/>
    </source>
</evidence>
<dbReference type="GO" id="GO:0005730">
    <property type="term" value="C:nucleolus"/>
    <property type="evidence" value="ECO:0007669"/>
    <property type="project" value="UniProtKB-SubCell"/>
</dbReference>
<keyword evidence="8" id="KW-0539">Nucleus</keyword>
<keyword evidence="12" id="KW-1185">Reference proteome</keyword>
<dbReference type="GO" id="GO:0071038">
    <property type="term" value="P:TRAMP-dependent tRNA surveillance pathway"/>
    <property type="evidence" value="ECO:0007669"/>
    <property type="project" value="TreeGrafter"/>
</dbReference>
<reference evidence="11 12" key="1">
    <citation type="journal article" name="Sci. Rep.">
        <title>Genome-scale phylogenetic analyses confirm Olpidium as the closest living zoosporic fungus to the non-flagellated, terrestrial fungi.</title>
        <authorList>
            <person name="Chang Y."/>
            <person name="Rochon D."/>
            <person name="Sekimoto S."/>
            <person name="Wang Y."/>
            <person name="Chovatia M."/>
            <person name="Sandor L."/>
            <person name="Salamov A."/>
            <person name="Grigoriev I.V."/>
            <person name="Stajich J.E."/>
            <person name="Spatafora J.W."/>
        </authorList>
    </citation>
    <scope>NUCLEOTIDE SEQUENCE [LARGE SCALE GENOMIC DNA]</scope>
    <source>
        <strain evidence="11">S191</strain>
    </source>
</reference>
<dbReference type="Proteomes" id="UP000673691">
    <property type="component" value="Unassembled WGS sequence"/>
</dbReference>
<keyword evidence="4" id="KW-0963">Cytoplasm</keyword>
<dbReference type="GO" id="GO:0071051">
    <property type="term" value="P:poly(A)-dependent snoRNA 3'-end processing"/>
    <property type="evidence" value="ECO:0007669"/>
    <property type="project" value="TreeGrafter"/>
</dbReference>